<dbReference type="AlphaFoldDB" id="A0A6J8E656"/>
<sequence length="176" mass="20387">MRKFMLKDSRRESWNKKKRTIEEEKNNLKQLQLPPKVQPSVTENPTKGEKIHDIIDIIACSIEKSGKALQIVNFLWPEPIPQYQTITLVGDMEFRVGKKKTLDKITMEECGFGNMRILQELLKHNTAIYVNTYLNYTADIFRLASKLFGTLSCSMTKSTETSRRRKNLNGGHIVRI</sequence>
<feature type="region of interest" description="Disordered" evidence="1">
    <location>
        <begin position="25"/>
        <end position="45"/>
    </location>
</feature>
<dbReference type="OrthoDB" id="6213935at2759"/>
<organism evidence="2 3">
    <name type="scientific">Mytilus coruscus</name>
    <name type="common">Sea mussel</name>
    <dbReference type="NCBI Taxonomy" id="42192"/>
    <lineage>
        <taxon>Eukaryota</taxon>
        <taxon>Metazoa</taxon>
        <taxon>Spiralia</taxon>
        <taxon>Lophotrochozoa</taxon>
        <taxon>Mollusca</taxon>
        <taxon>Bivalvia</taxon>
        <taxon>Autobranchia</taxon>
        <taxon>Pteriomorphia</taxon>
        <taxon>Mytilida</taxon>
        <taxon>Mytiloidea</taxon>
        <taxon>Mytilidae</taxon>
        <taxon>Mytilinae</taxon>
        <taxon>Mytilus</taxon>
    </lineage>
</organism>
<dbReference type="Proteomes" id="UP000507470">
    <property type="component" value="Unassembled WGS sequence"/>
</dbReference>
<reference evidence="2 3" key="1">
    <citation type="submission" date="2020-06" db="EMBL/GenBank/DDBJ databases">
        <authorList>
            <person name="Li R."/>
            <person name="Bekaert M."/>
        </authorList>
    </citation>
    <scope>NUCLEOTIDE SEQUENCE [LARGE SCALE GENOMIC DNA]</scope>
    <source>
        <strain evidence="3">wild</strain>
    </source>
</reference>
<accession>A0A6J8E656</accession>
<name>A0A6J8E656_MYTCO</name>
<gene>
    <name evidence="2" type="ORF">MCOR_48535</name>
</gene>
<evidence type="ECO:0000313" key="3">
    <source>
        <dbReference type="Proteomes" id="UP000507470"/>
    </source>
</evidence>
<dbReference type="EMBL" id="CACVKT020008520">
    <property type="protein sequence ID" value="CAC5415877.1"/>
    <property type="molecule type" value="Genomic_DNA"/>
</dbReference>
<evidence type="ECO:0000313" key="2">
    <source>
        <dbReference type="EMBL" id="CAC5415877.1"/>
    </source>
</evidence>
<evidence type="ECO:0000256" key="1">
    <source>
        <dbReference type="SAM" id="MobiDB-lite"/>
    </source>
</evidence>
<protein>
    <submittedName>
        <fullName evidence="2">Uncharacterized protein</fullName>
    </submittedName>
</protein>
<keyword evidence="3" id="KW-1185">Reference proteome</keyword>
<proteinExistence type="predicted"/>